<proteinExistence type="predicted"/>
<reference evidence="2 3" key="1">
    <citation type="journal article" date="2011" name="J. Bacteriol.">
        <title>Complete genome sequence of the plant pathogen Ralstonia solanacearum strain Po82.</title>
        <authorList>
            <person name="Xu J."/>
            <person name="Zheng H.J."/>
            <person name="Liu L."/>
            <person name="Pan Z.C."/>
            <person name="Prior P."/>
            <person name="Tang B."/>
            <person name="Xu J.S."/>
            <person name="Zhang H."/>
            <person name="Tian Q."/>
            <person name="Zhang L.Q."/>
            <person name="Feng J."/>
        </authorList>
    </citation>
    <scope>NUCLEOTIDE SEQUENCE [LARGE SCALE GENOMIC DNA]</scope>
    <source>
        <strain evidence="3">Po82</strain>
    </source>
</reference>
<dbReference type="AlphaFoldDB" id="F6GAU4"/>
<protein>
    <submittedName>
        <fullName evidence="2">Uncharacterized protein</fullName>
    </submittedName>
</protein>
<sequence>MALMKSLGVFFSGDFVFFIYYDFPVRFWIHHSGSMLLNAKDGAYAE</sequence>
<dbReference type="PATRIC" id="fig|1031711.3.peg.4568"/>
<geneLocation type="plasmid" evidence="3"/>
<accession>F6GAU4</accession>
<keyword evidence="1" id="KW-1133">Transmembrane helix</keyword>
<feature type="transmembrane region" description="Helical" evidence="1">
    <location>
        <begin position="7"/>
        <end position="29"/>
    </location>
</feature>
<name>F6GAU4_RALS8</name>
<dbReference type="Proteomes" id="UP000007953">
    <property type="component" value="Plasmid megaplasmid"/>
</dbReference>
<evidence type="ECO:0000313" key="3">
    <source>
        <dbReference type="Proteomes" id="UP000007953"/>
    </source>
</evidence>
<gene>
    <name evidence="2" type="ordered locus">RSPO_m01377</name>
</gene>
<keyword evidence="1" id="KW-0812">Transmembrane</keyword>
<evidence type="ECO:0000313" key="2">
    <source>
        <dbReference type="EMBL" id="AEG72012.1"/>
    </source>
</evidence>
<dbReference type="EMBL" id="CP002820">
    <property type="protein sequence ID" value="AEG72012.1"/>
    <property type="molecule type" value="Genomic_DNA"/>
</dbReference>
<organism evidence="2 3">
    <name type="scientific">Ralstonia solanacearum (strain Po82)</name>
    <dbReference type="NCBI Taxonomy" id="1031711"/>
    <lineage>
        <taxon>Bacteria</taxon>
        <taxon>Pseudomonadati</taxon>
        <taxon>Pseudomonadota</taxon>
        <taxon>Betaproteobacteria</taxon>
        <taxon>Burkholderiales</taxon>
        <taxon>Burkholderiaceae</taxon>
        <taxon>Ralstonia</taxon>
        <taxon>Ralstonia solanacearum species complex</taxon>
    </lineage>
</organism>
<keyword evidence="2" id="KW-0614">Plasmid</keyword>
<dbReference type="KEGG" id="rsn:RSPO_m01377"/>
<keyword evidence="1" id="KW-0472">Membrane</keyword>
<evidence type="ECO:0000256" key="1">
    <source>
        <dbReference type="SAM" id="Phobius"/>
    </source>
</evidence>
<dbReference type="HOGENOM" id="CLU_3188155_0_0_4"/>